<dbReference type="Gene3D" id="3.90.660.10">
    <property type="match status" value="2"/>
</dbReference>
<gene>
    <name evidence="2" type="ORF">EDD66_107167</name>
</gene>
<dbReference type="Gene3D" id="1.10.10.1620">
    <property type="match status" value="1"/>
</dbReference>
<evidence type="ECO:0000313" key="3">
    <source>
        <dbReference type="Proteomes" id="UP000273083"/>
    </source>
</evidence>
<dbReference type="SUPFAM" id="SSF54373">
    <property type="entry name" value="FAD-linked reductases, C-terminal domain"/>
    <property type="match status" value="1"/>
</dbReference>
<accession>A0A3N1XKM0</accession>
<evidence type="ECO:0000313" key="2">
    <source>
        <dbReference type="EMBL" id="ROR27253.1"/>
    </source>
</evidence>
<dbReference type="SUPFAM" id="SSF51905">
    <property type="entry name" value="FAD/NAD(P)-binding domain"/>
    <property type="match status" value="1"/>
</dbReference>
<feature type="domain" description="Amine oxidase" evidence="1">
    <location>
        <begin position="67"/>
        <end position="550"/>
    </location>
</feature>
<keyword evidence="3" id="KW-1185">Reference proteome</keyword>
<dbReference type="Proteomes" id="UP000273083">
    <property type="component" value="Unassembled WGS sequence"/>
</dbReference>
<reference evidence="2 3" key="1">
    <citation type="submission" date="2018-11" db="EMBL/GenBank/DDBJ databases">
        <title>Genomic Encyclopedia of Type Strains, Phase IV (KMG-IV): sequencing the most valuable type-strain genomes for metagenomic binning, comparative biology and taxonomic classification.</title>
        <authorList>
            <person name="Goeker M."/>
        </authorList>
    </citation>
    <scope>NUCLEOTIDE SEQUENCE [LARGE SCALE GENOMIC DNA]</scope>
    <source>
        <strain evidence="2 3">DSM 26537</strain>
    </source>
</reference>
<evidence type="ECO:0000259" key="1">
    <source>
        <dbReference type="Pfam" id="PF01593"/>
    </source>
</evidence>
<dbReference type="OrthoDB" id="25353at2"/>
<proteinExistence type="predicted"/>
<dbReference type="Pfam" id="PF01593">
    <property type="entry name" value="Amino_oxidase"/>
    <property type="match status" value="1"/>
</dbReference>
<dbReference type="AlphaFoldDB" id="A0A3N1XKM0"/>
<sequence length="560" mass="64662">MDIPLNLVPNPTDEQRHEMLRESLSAVGRSEDYENIINALRPPDDIKFIAPLGELRGIRIGIIGGGLAGLTAAYELRKLGAQITIHEANMERIGGRVYTHYFDSERKYYGEFGAMRFPVSHETTWHYINLFNLGTRSLTSPRRNNFYYVHNTRLRTTESVQDILYPLFNLTERERNTPWPELHDYAFNYILEQMAPNVRLELLSILTVYSQEIEALMYMSIREALEYLDLSQEAISLISGINSPNGATLDISYDEVLQQEYTMDFINTYQMDGGNTNLPLAFYNSFTAEDLEQYYSIPTDMLGTVEYRAGHYVNGIFKTNNGKVTLRYNTEPNGKDTLEVYDYIICCIPFSSLRTVEIKPYFSNIKMQSILELNYINAMKTNFLCNQRFWEMDTPFGNMIGGISFTDLPIQSIIYPPDHNLCMWEGACSPEEPGVLLASYNLNQNANRVANMEEVRRFEFIKQNVEEVHGLPRGYLNSIIADYKTVAWYNEPYLRGALAYTLPGQKRTFAYIMKQPEFEQRVYFAGEHISNKHGWMQGSLQTGKAAANELALYHYTRFRR</sequence>
<name>A0A3N1XKM0_9FIRM</name>
<dbReference type="Gene3D" id="3.50.50.60">
    <property type="entry name" value="FAD/NAD(P)-binding domain"/>
    <property type="match status" value="1"/>
</dbReference>
<dbReference type="EMBL" id="RJVG01000007">
    <property type="protein sequence ID" value="ROR27253.1"/>
    <property type="molecule type" value="Genomic_DNA"/>
</dbReference>
<dbReference type="InterPro" id="IPR050281">
    <property type="entry name" value="Flavin_monoamine_oxidase"/>
</dbReference>
<protein>
    <submittedName>
        <fullName evidence="2">Monoamine oxidase</fullName>
    </submittedName>
</protein>
<comment type="caution">
    <text evidence="2">The sequence shown here is derived from an EMBL/GenBank/DDBJ whole genome shotgun (WGS) entry which is preliminary data.</text>
</comment>
<dbReference type="InterPro" id="IPR002937">
    <property type="entry name" value="Amino_oxidase"/>
</dbReference>
<dbReference type="GO" id="GO:0016491">
    <property type="term" value="F:oxidoreductase activity"/>
    <property type="evidence" value="ECO:0007669"/>
    <property type="project" value="InterPro"/>
</dbReference>
<organism evidence="2 3">
    <name type="scientific">Mobilisporobacter senegalensis</name>
    <dbReference type="NCBI Taxonomy" id="1329262"/>
    <lineage>
        <taxon>Bacteria</taxon>
        <taxon>Bacillati</taxon>
        <taxon>Bacillota</taxon>
        <taxon>Clostridia</taxon>
        <taxon>Lachnospirales</taxon>
        <taxon>Lachnospiraceae</taxon>
        <taxon>Mobilisporobacter</taxon>
    </lineage>
</organism>
<dbReference type="RefSeq" id="WP_123609944.1">
    <property type="nucleotide sequence ID" value="NZ_RJVG01000007.1"/>
</dbReference>
<dbReference type="PANTHER" id="PTHR10742">
    <property type="entry name" value="FLAVIN MONOAMINE OXIDASE"/>
    <property type="match status" value="1"/>
</dbReference>
<dbReference type="InterPro" id="IPR036188">
    <property type="entry name" value="FAD/NAD-bd_sf"/>
</dbReference>
<dbReference type="PANTHER" id="PTHR10742:SF410">
    <property type="entry name" value="LYSINE-SPECIFIC HISTONE DEMETHYLASE 2"/>
    <property type="match status" value="1"/>
</dbReference>